<dbReference type="GO" id="GO:0003725">
    <property type="term" value="F:double-stranded RNA binding"/>
    <property type="evidence" value="ECO:0007669"/>
    <property type="project" value="TreeGrafter"/>
</dbReference>
<comment type="function">
    <text evidence="9">Digests double-stranded RNA. Involved in the processing of primary rRNA transcript to yield the immediate precursors to the large and small rRNAs (23S and 16S). Processes some mRNAs, and tRNAs when they are encoded in the rRNA operon. Processes pre-crRNA and tracrRNA of type II CRISPR loci if present in the organism.</text>
</comment>
<dbReference type="PROSITE" id="PS50142">
    <property type="entry name" value="RNASE_3_2"/>
    <property type="match status" value="1"/>
</dbReference>
<evidence type="ECO:0000256" key="9">
    <source>
        <dbReference type="HAMAP-Rule" id="MF_00104"/>
    </source>
</evidence>
<comment type="similarity">
    <text evidence="2">Belongs to the ribonuclease III family.</text>
</comment>
<dbReference type="AlphaFoldDB" id="A0A1M7EQ60"/>
<feature type="binding site" evidence="9">
    <location>
        <position position="49"/>
    </location>
    <ligand>
        <name>Mg(2+)</name>
        <dbReference type="ChEBI" id="CHEBI:18420"/>
    </ligand>
</feature>
<feature type="domain" description="DRBM" evidence="10">
    <location>
        <begin position="160"/>
        <end position="229"/>
    </location>
</feature>
<dbReference type="EMBL" id="FRCP01000005">
    <property type="protein sequence ID" value="SHL93854.1"/>
    <property type="molecule type" value="Genomic_DNA"/>
</dbReference>
<dbReference type="HAMAP" id="MF_00104">
    <property type="entry name" value="RNase_III"/>
    <property type="match status" value="1"/>
</dbReference>
<dbReference type="NCBIfam" id="TIGR02191">
    <property type="entry name" value="RNaseIII"/>
    <property type="match status" value="1"/>
</dbReference>
<evidence type="ECO:0000256" key="1">
    <source>
        <dbReference type="ARBA" id="ARBA00000109"/>
    </source>
</evidence>
<dbReference type="Pfam" id="PF14622">
    <property type="entry name" value="Ribonucleas_3_3"/>
    <property type="match status" value="1"/>
</dbReference>
<feature type="binding site" evidence="9">
    <location>
        <position position="122"/>
    </location>
    <ligand>
        <name>Mg(2+)</name>
        <dbReference type="ChEBI" id="CHEBI:18420"/>
    </ligand>
</feature>
<keyword evidence="9" id="KW-0460">Magnesium</keyword>
<comment type="subcellular location">
    <subcellularLocation>
        <location evidence="9">Cytoplasm</location>
    </subcellularLocation>
</comment>
<reference evidence="12 13" key="1">
    <citation type="submission" date="2016-11" db="EMBL/GenBank/DDBJ databases">
        <authorList>
            <person name="Jaros S."/>
            <person name="Januszkiewicz K."/>
            <person name="Wedrychowicz H."/>
        </authorList>
    </citation>
    <scope>NUCLEOTIDE SEQUENCE [LARGE SCALE GENOMIC DNA]</scope>
    <source>
        <strain evidence="12 13">DSM 15930</strain>
    </source>
</reference>
<evidence type="ECO:0000313" key="13">
    <source>
        <dbReference type="Proteomes" id="UP000184038"/>
    </source>
</evidence>
<keyword evidence="9" id="KW-0963">Cytoplasm</keyword>
<dbReference type="SUPFAM" id="SSF54768">
    <property type="entry name" value="dsRNA-binding domain-like"/>
    <property type="match status" value="1"/>
</dbReference>
<keyword evidence="6 9" id="KW-0255">Endonuclease</keyword>
<gene>
    <name evidence="9" type="primary">rnc</name>
    <name evidence="12" type="ORF">SAMN02746066_00120</name>
</gene>
<evidence type="ECO:0000256" key="4">
    <source>
        <dbReference type="ARBA" id="ARBA00022664"/>
    </source>
</evidence>
<feature type="active site" evidence="9">
    <location>
        <position position="53"/>
    </location>
</feature>
<evidence type="ECO:0000256" key="6">
    <source>
        <dbReference type="ARBA" id="ARBA00022759"/>
    </source>
</evidence>
<keyword evidence="8 9" id="KW-0694">RNA-binding</keyword>
<dbReference type="GO" id="GO:0019843">
    <property type="term" value="F:rRNA binding"/>
    <property type="evidence" value="ECO:0007669"/>
    <property type="project" value="UniProtKB-KW"/>
</dbReference>
<dbReference type="Proteomes" id="UP000184038">
    <property type="component" value="Unassembled WGS sequence"/>
</dbReference>
<evidence type="ECO:0000313" key="12">
    <source>
        <dbReference type="EMBL" id="SHL93854.1"/>
    </source>
</evidence>
<keyword evidence="3 9" id="KW-0698">rRNA processing</keyword>
<comment type="cofactor">
    <cofactor evidence="9">
        <name>Mg(2+)</name>
        <dbReference type="ChEBI" id="CHEBI:18420"/>
    </cofactor>
</comment>
<dbReference type="SMART" id="SM00358">
    <property type="entry name" value="DSRM"/>
    <property type="match status" value="1"/>
</dbReference>
<dbReference type="PANTHER" id="PTHR11207:SF0">
    <property type="entry name" value="RIBONUCLEASE 3"/>
    <property type="match status" value="1"/>
</dbReference>
<keyword evidence="5 9" id="KW-0540">Nuclease</keyword>
<protein>
    <recommendedName>
        <fullName evidence="9">Ribonuclease 3</fullName>
        <ecNumber evidence="9">3.1.26.3</ecNumber>
    </recommendedName>
    <alternativeName>
        <fullName evidence="9">Ribonuclease III</fullName>
        <shortName evidence="9">RNase III</shortName>
    </alternativeName>
</protein>
<dbReference type="InterPro" id="IPR014720">
    <property type="entry name" value="dsRBD_dom"/>
</dbReference>
<dbReference type="PROSITE" id="PS50137">
    <property type="entry name" value="DS_RBD"/>
    <property type="match status" value="1"/>
</dbReference>
<keyword evidence="9" id="KW-0479">Metal-binding</keyword>
<dbReference type="PANTHER" id="PTHR11207">
    <property type="entry name" value="RIBONUCLEASE III"/>
    <property type="match status" value="1"/>
</dbReference>
<dbReference type="Pfam" id="PF00035">
    <property type="entry name" value="dsrm"/>
    <property type="match status" value="1"/>
</dbReference>
<evidence type="ECO:0000256" key="2">
    <source>
        <dbReference type="ARBA" id="ARBA00010183"/>
    </source>
</evidence>
<dbReference type="SMART" id="SM00535">
    <property type="entry name" value="RIBOc"/>
    <property type="match status" value="1"/>
</dbReference>
<dbReference type="InterPro" id="IPR011907">
    <property type="entry name" value="RNase_III"/>
</dbReference>
<dbReference type="GO" id="GO:0006397">
    <property type="term" value="P:mRNA processing"/>
    <property type="evidence" value="ECO:0007669"/>
    <property type="project" value="UniProtKB-UniRule"/>
</dbReference>
<dbReference type="PROSITE" id="PS00517">
    <property type="entry name" value="RNASE_3_1"/>
    <property type="match status" value="1"/>
</dbReference>
<dbReference type="InterPro" id="IPR036389">
    <property type="entry name" value="RNase_III_sf"/>
</dbReference>
<keyword evidence="13" id="KW-1185">Reference proteome</keyword>
<organism evidence="12 13">
    <name type="scientific">Anaerosporobacter mobilis DSM 15930</name>
    <dbReference type="NCBI Taxonomy" id="1120996"/>
    <lineage>
        <taxon>Bacteria</taxon>
        <taxon>Bacillati</taxon>
        <taxon>Bacillota</taxon>
        <taxon>Clostridia</taxon>
        <taxon>Lachnospirales</taxon>
        <taxon>Lachnospiraceae</taxon>
        <taxon>Anaerosporobacter</taxon>
    </lineage>
</organism>
<dbReference type="GO" id="GO:0004525">
    <property type="term" value="F:ribonuclease III activity"/>
    <property type="evidence" value="ECO:0007669"/>
    <property type="project" value="UniProtKB-UniRule"/>
</dbReference>
<dbReference type="GO" id="GO:0008033">
    <property type="term" value="P:tRNA processing"/>
    <property type="evidence" value="ECO:0007669"/>
    <property type="project" value="UniProtKB-KW"/>
</dbReference>
<feature type="binding site" evidence="9">
    <location>
        <position position="125"/>
    </location>
    <ligand>
        <name>Mg(2+)</name>
        <dbReference type="ChEBI" id="CHEBI:18420"/>
    </ligand>
</feature>
<name>A0A1M7EQ60_9FIRM</name>
<comment type="subunit">
    <text evidence="9">Homodimer.</text>
</comment>
<dbReference type="EC" id="3.1.26.3" evidence="9"/>
<evidence type="ECO:0000256" key="5">
    <source>
        <dbReference type="ARBA" id="ARBA00022722"/>
    </source>
</evidence>
<keyword evidence="9" id="KW-0819">tRNA processing</keyword>
<keyword evidence="7 9" id="KW-0378">Hydrolase</keyword>
<keyword evidence="4 9" id="KW-0507">mRNA processing</keyword>
<dbReference type="GO" id="GO:0005737">
    <property type="term" value="C:cytoplasm"/>
    <property type="evidence" value="ECO:0007669"/>
    <property type="project" value="UniProtKB-SubCell"/>
</dbReference>
<dbReference type="Gene3D" id="3.30.160.20">
    <property type="match status" value="1"/>
</dbReference>
<evidence type="ECO:0000256" key="7">
    <source>
        <dbReference type="ARBA" id="ARBA00022801"/>
    </source>
</evidence>
<dbReference type="FunFam" id="1.10.1520.10:FF:000001">
    <property type="entry name" value="Ribonuclease 3"/>
    <property type="match status" value="1"/>
</dbReference>
<comment type="catalytic activity">
    <reaction evidence="1 9">
        <text>Endonucleolytic cleavage to 5'-phosphomonoester.</text>
        <dbReference type="EC" id="3.1.26.3"/>
    </reaction>
</comment>
<dbReference type="STRING" id="1120996.SAMN02746066_00120"/>
<feature type="active site" evidence="9">
    <location>
        <position position="125"/>
    </location>
</feature>
<dbReference type="InterPro" id="IPR000999">
    <property type="entry name" value="RNase_III_dom"/>
</dbReference>
<dbReference type="CDD" id="cd10845">
    <property type="entry name" value="DSRM_RNAse_III_family"/>
    <property type="match status" value="1"/>
</dbReference>
<dbReference type="CDD" id="cd00593">
    <property type="entry name" value="RIBOc"/>
    <property type="match status" value="1"/>
</dbReference>
<dbReference type="SUPFAM" id="SSF69065">
    <property type="entry name" value="RNase III domain-like"/>
    <property type="match status" value="1"/>
</dbReference>
<dbReference type="GO" id="GO:0006364">
    <property type="term" value="P:rRNA processing"/>
    <property type="evidence" value="ECO:0007669"/>
    <property type="project" value="UniProtKB-UniRule"/>
</dbReference>
<feature type="domain" description="RNase III" evidence="11">
    <location>
        <begin position="7"/>
        <end position="136"/>
    </location>
</feature>
<evidence type="ECO:0000259" key="10">
    <source>
        <dbReference type="PROSITE" id="PS50137"/>
    </source>
</evidence>
<evidence type="ECO:0000256" key="3">
    <source>
        <dbReference type="ARBA" id="ARBA00022552"/>
    </source>
</evidence>
<sequence length="234" mass="26537">MKINELLNEFEEVISYQYNDIKLLRQALTHSSFANEKRLDKLANNERLEFLGDAVLELVTSEFLYKNNDKMHEGDLTKLRASIVCEQTLSLCANDINLGKYIQLGKGEASTGGRDRASILSDAMEAIIGSIYLDGGFTSAKEFIDKFILSDVENKQLFFDSKTILQEIVQSEYKDPLIYELIAEEGPDHNKKFTVKAFIGEKELEVGVGRTKKAAEQQAAYRSILALRRKIKRN</sequence>
<accession>A0A1M7EQ60</accession>
<evidence type="ECO:0000259" key="11">
    <source>
        <dbReference type="PROSITE" id="PS50142"/>
    </source>
</evidence>
<evidence type="ECO:0000256" key="8">
    <source>
        <dbReference type="ARBA" id="ARBA00022884"/>
    </source>
</evidence>
<dbReference type="GO" id="GO:0046872">
    <property type="term" value="F:metal ion binding"/>
    <property type="evidence" value="ECO:0007669"/>
    <property type="project" value="UniProtKB-KW"/>
</dbReference>
<proteinExistence type="inferred from homology"/>
<dbReference type="Gene3D" id="1.10.1520.10">
    <property type="entry name" value="Ribonuclease III domain"/>
    <property type="match status" value="1"/>
</dbReference>
<keyword evidence="9" id="KW-0699">rRNA-binding</keyword>
<dbReference type="GO" id="GO:0010468">
    <property type="term" value="P:regulation of gene expression"/>
    <property type="evidence" value="ECO:0007669"/>
    <property type="project" value="TreeGrafter"/>
</dbReference>